<gene>
    <name evidence="2" type="ORF">C8A05DRAFT_16958</name>
</gene>
<organism evidence="2 3">
    <name type="scientific">Staphylotrichum tortipilum</name>
    <dbReference type="NCBI Taxonomy" id="2831512"/>
    <lineage>
        <taxon>Eukaryota</taxon>
        <taxon>Fungi</taxon>
        <taxon>Dikarya</taxon>
        <taxon>Ascomycota</taxon>
        <taxon>Pezizomycotina</taxon>
        <taxon>Sordariomycetes</taxon>
        <taxon>Sordariomycetidae</taxon>
        <taxon>Sordariales</taxon>
        <taxon>Chaetomiaceae</taxon>
        <taxon>Staphylotrichum</taxon>
    </lineage>
</organism>
<feature type="region of interest" description="Disordered" evidence="1">
    <location>
        <begin position="63"/>
        <end position="169"/>
    </location>
</feature>
<reference evidence="2" key="2">
    <citation type="submission" date="2023-05" db="EMBL/GenBank/DDBJ databases">
        <authorList>
            <consortium name="Lawrence Berkeley National Laboratory"/>
            <person name="Steindorff A."/>
            <person name="Hensen N."/>
            <person name="Bonometti L."/>
            <person name="Westerberg I."/>
            <person name="Brannstrom I.O."/>
            <person name="Guillou S."/>
            <person name="Cros-Aarteil S."/>
            <person name="Calhoun S."/>
            <person name="Haridas S."/>
            <person name="Kuo A."/>
            <person name="Mondo S."/>
            <person name="Pangilinan J."/>
            <person name="Riley R."/>
            <person name="Labutti K."/>
            <person name="Andreopoulos B."/>
            <person name="Lipzen A."/>
            <person name="Chen C."/>
            <person name="Yanf M."/>
            <person name="Daum C."/>
            <person name="Ng V."/>
            <person name="Clum A."/>
            <person name="Ohm R."/>
            <person name="Martin F."/>
            <person name="Silar P."/>
            <person name="Natvig D."/>
            <person name="Lalanne C."/>
            <person name="Gautier V."/>
            <person name="Ament-Velasquez S.L."/>
            <person name="Kruys A."/>
            <person name="Hutchinson M.I."/>
            <person name="Powell A.J."/>
            <person name="Barry K."/>
            <person name="Miller A.N."/>
            <person name="Grigoriev I.V."/>
            <person name="Debuchy R."/>
            <person name="Gladieux P."/>
            <person name="Thoren M.H."/>
            <person name="Johannesson H."/>
        </authorList>
    </citation>
    <scope>NUCLEOTIDE SEQUENCE</scope>
    <source>
        <strain evidence="2">CBS 103.79</strain>
    </source>
</reference>
<reference evidence="2" key="1">
    <citation type="journal article" date="2023" name="Mol. Phylogenet. Evol.">
        <title>Genome-scale phylogeny and comparative genomics of the fungal order Sordariales.</title>
        <authorList>
            <person name="Hensen N."/>
            <person name="Bonometti L."/>
            <person name="Westerberg I."/>
            <person name="Brannstrom I.O."/>
            <person name="Guillou S."/>
            <person name="Cros-Aarteil S."/>
            <person name="Calhoun S."/>
            <person name="Haridas S."/>
            <person name="Kuo A."/>
            <person name="Mondo S."/>
            <person name="Pangilinan J."/>
            <person name="Riley R."/>
            <person name="LaButti K."/>
            <person name="Andreopoulos B."/>
            <person name="Lipzen A."/>
            <person name="Chen C."/>
            <person name="Yan M."/>
            <person name="Daum C."/>
            <person name="Ng V."/>
            <person name="Clum A."/>
            <person name="Steindorff A."/>
            <person name="Ohm R.A."/>
            <person name="Martin F."/>
            <person name="Silar P."/>
            <person name="Natvig D.O."/>
            <person name="Lalanne C."/>
            <person name="Gautier V."/>
            <person name="Ament-Velasquez S.L."/>
            <person name="Kruys A."/>
            <person name="Hutchinson M.I."/>
            <person name="Powell A.J."/>
            <person name="Barry K."/>
            <person name="Miller A.N."/>
            <person name="Grigoriev I.V."/>
            <person name="Debuchy R."/>
            <person name="Gladieux P."/>
            <person name="Hiltunen Thoren M."/>
            <person name="Johannesson H."/>
        </authorList>
    </citation>
    <scope>NUCLEOTIDE SEQUENCE</scope>
    <source>
        <strain evidence="2">CBS 103.79</strain>
    </source>
</reference>
<dbReference type="Proteomes" id="UP001303889">
    <property type="component" value="Unassembled WGS sequence"/>
</dbReference>
<evidence type="ECO:0000256" key="1">
    <source>
        <dbReference type="SAM" id="MobiDB-lite"/>
    </source>
</evidence>
<sequence>SRDYQLEVKLGLAWGKPAPLRGSNQRSKYKDPSDIPQELHLPLHFSSIQVFSGLAPPAELVEAMRQNRGRTSRPSQPPRPFEPQQEAAPHLPPRPAATQQQSQQQPPDALYPPQLQPGQVNPPYDDAPPTYEEAMAEEMTGPMIPSGARPAYSGVTNENAPSSLPPQKN</sequence>
<comment type="caution">
    <text evidence="2">The sequence shown here is derived from an EMBL/GenBank/DDBJ whole genome shotgun (WGS) entry which is preliminary data.</text>
</comment>
<keyword evidence="3" id="KW-1185">Reference proteome</keyword>
<dbReference type="AlphaFoldDB" id="A0AAN6MH51"/>
<feature type="compositionally biased region" description="Polar residues" evidence="1">
    <location>
        <begin position="154"/>
        <end position="169"/>
    </location>
</feature>
<name>A0AAN6MH51_9PEZI</name>
<feature type="compositionally biased region" description="Low complexity" evidence="1">
    <location>
        <begin position="96"/>
        <end position="108"/>
    </location>
</feature>
<feature type="region of interest" description="Disordered" evidence="1">
    <location>
        <begin position="15"/>
        <end position="36"/>
    </location>
</feature>
<protein>
    <submittedName>
        <fullName evidence="2">Uncharacterized protein</fullName>
    </submittedName>
</protein>
<evidence type="ECO:0000313" key="2">
    <source>
        <dbReference type="EMBL" id="KAK3900766.1"/>
    </source>
</evidence>
<accession>A0AAN6MH51</accession>
<evidence type="ECO:0000313" key="3">
    <source>
        <dbReference type="Proteomes" id="UP001303889"/>
    </source>
</evidence>
<proteinExistence type="predicted"/>
<feature type="non-terminal residue" evidence="2">
    <location>
        <position position="1"/>
    </location>
</feature>
<dbReference type="EMBL" id="MU855639">
    <property type="protein sequence ID" value="KAK3900766.1"/>
    <property type="molecule type" value="Genomic_DNA"/>
</dbReference>